<dbReference type="eggNOG" id="COG3645">
    <property type="taxonomic scope" value="Bacteria"/>
</dbReference>
<accession>C1D728</accession>
<dbReference type="KEGG" id="lhk:LHK_01278"/>
<evidence type="ECO:0000259" key="1">
    <source>
        <dbReference type="Pfam" id="PF10547"/>
    </source>
</evidence>
<proteinExistence type="predicted"/>
<dbReference type="HOGENOM" id="CLU_942908_0_0_4"/>
<dbReference type="Proteomes" id="UP000002010">
    <property type="component" value="Chromosome"/>
</dbReference>
<dbReference type="Pfam" id="PF10547">
    <property type="entry name" value="P22_AR_N"/>
    <property type="match status" value="1"/>
</dbReference>
<dbReference type="PRINTS" id="PR01994">
    <property type="entry name" value="ANTIREPRESSR"/>
</dbReference>
<protein>
    <submittedName>
        <fullName evidence="2">Antirepressor protein</fullName>
    </submittedName>
</protein>
<dbReference type="AlphaFoldDB" id="C1D728"/>
<dbReference type="STRING" id="557598.LHK_01278"/>
<dbReference type="eggNOG" id="COG3378">
    <property type="taxonomic scope" value="Bacteria"/>
</dbReference>
<gene>
    <name evidence="2" type="ordered locus">LHK_01278</name>
</gene>
<dbReference type="EMBL" id="CP001154">
    <property type="protein sequence ID" value="ACO74268.1"/>
    <property type="molecule type" value="Genomic_DNA"/>
</dbReference>
<feature type="domain" description="Antirepressor protein ant N-terminal" evidence="1">
    <location>
        <begin position="8"/>
        <end position="117"/>
    </location>
</feature>
<evidence type="ECO:0000313" key="3">
    <source>
        <dbReference type="Proteomes" id="UP000002010"/>
    </source>
</evidence>
<sequence length="274" mass="31343">MQDQLFPVPFYEDTVVLVGHDNEPFVAMKPVVTNMGLDWATQFTKLKEKFSSVIGEITTTGGDGKQYEMVCLPLRKLPAWLYSISPNKVKPELQDKIVPYQNECDDALWDYWTKGEARRPGAATQTIPQLLATHREIRKLMQELKREGNPAIRRTLHAQLEQSCRLANLPVPLLEDIGRDVLPEVVPSLVDDFWEAVEFIGLDKLNHSRDPRLIAINLPHLAKLAAAEKLKLPTTMEFRRVLMRSETPRYVECNKTVNSRLYGRAVKCWMFSAV</sequence>
<evidence type="ECO:0000313" key="2">
    <source>
        <dbReference type="EMBL" id="ACO74268.1"/>
    </source>
</evidence>
<name>C1D728_LARHH</name>
<organism evidence="2 3">
    <name type="scientific">Laribacter hongkongensis (strain HLHK9)</name>
    <dbReference type="NCBI Taxonomy" id="557598"/>
    <lineage>
        <taxon>Bacteria</taxon>
        <taxon>Pseudomonadati</taxon>
        <taxon>Pseudomonadota</taxon>
        <taxon>Betaproteobacteria</taxon>
        <taxon>Neisseriales</taxon>
        <taxon>Aquaspirillaceae</taxon>
        <taxon>Laribacter</taxon>
    </lineage>
</organism>
<dbReference type="RefSeq" id="WP_012696755.1">
    <property type="nucleotide sequence ID" value="NC_012559.1"/>
</dbReference>
<keyword evidence="3" id="KW-1185">Reference proteome</keyword>
<reference evidence="2 3" key="1">
    <citation type="journal article" date="2009" name="PLoS Genet.">
        <title>The complete genome and proteome of Laribacter hongkongensis reveal potential mechanisms for adaptations to different temperatures and habitats.</title>
        <authorList>
            <person name="Woo P.C."/>
            <person name="Lau S.K."/>
            <person name="Tse H."/>
            <person name="Teng J.L."/>
            <person name="Curreem S.O."/>
            <person name="Tsang A.K."/>
            <person name="Fan R.Y."/>
            <person name="Wong G.K."/>
            <person name="Huang Y."/>
            <person name="Loman N.J."/>
            <person name="Snyder L.A."/>
            <person name="Cai J.J."/>
            <person name="Huang J.D."/>
            <person name="Mak W."/>
            <person name="Pallen M.J."/>
            <person name="Lok S."/>
            <person name="Yuen K.Y."/>
        </authorList>
    </citation>
    <scope>NUCLEOTIDE SEQUENCE [LARGE SCALE GENOMIC DNA]</scope>
    <source>
        <strain evidence="2 3">HLHK9</strain>
    </source>
</reference>
<dbReference type="InterPro" id="IPR018875">
    <property type="entry name" value="Antirepressor_Ant_N"/>
</dbReference>